<feature type="binding site" evidence="7">
    <location>
        <position position="112"/>
    </location>
    <ligand>
        <name>ATP</name>
        <dbReference type="ChEBI" id="CHEBI:30616"/>
    </ligand>
</feature>
<evidence type="ECO:0000256" key="9">
    <source>
        <dbReference type="SAM" id="MobiDB-lite"/>
    </source>
</evidence>
<evidence type="ECO:0000256" key="8">
    <source>
        <dbReference type="PIRSR" id="PIRSR630616-3"/>
    </source>
</evidence>
<proteinExistence type="predicted"/>
<dbReference type="InterPro" id="IPR030616">
    <property type="entry name" value="Aur-like"/>
</dbReference>
<dbReference type="PANTHER" id="PTHR24350">
    <property type="entry name" value="SERINE/THREONINE-PROTEIN KINASE IAL-RELATED"/>
    <property type="match status" value="1"/>
</dbReference>
<keyword evidence="3 7" id="KW-0547">Nucleotide-binding</keyword>
<evidence type="ECO:0000313" key="12">
    <source>
        <dbReference type="Proteomes" id="UP000054408"/>
    </source>
</evidence>
<dbReference type="InterPro" id="IPR008271">
    <property type="entry name" value="Ser/Thr_kinase_AS"/>
</dbReference>
<dbReference type="EMBL" id="GL349490">
    <property type="protein sequence ID" value="KNC54490.1"/>
    <property type="molecule type" value="Genomic_DNA"/>
</dbReference>
<dbReference type="Gene3D" id="1.10.510.10">
    <property type="entry name" value="Transferase(Phosphotransferase) domain 1"/>
    <property type="match status" value="1"/>
</dbReference>
<dbReference type="GO" id="GO:0005524">
    <property type="term" value="F:ATP binding"/>
    <property type="evidence" value="ECO:0007669"/>
    <property type="project" value="UniProtKB-KW"/>
</dbReference>
<dbReference type="InterPro" id="IPR011009">
    <property type="entry name" value="Kinase-like_dom_sf"/>
</dbReference>
<feature type="cross-link" description="Glycyl lysine isopeptide (Lys-Gly) (interchain with G-Cter in SUMO2)" evidence="8">
    <location>
        <position position="85"/>
    </location>
</feature>
<dbReference type="eggNOG" id="KOG0575">
    <property type="taxonomic scope" value="Eukaryota"/>
</dbReference>
<dbReference type="InterPro" id="IPR000719">
    <property type="entry name" value="Prot_kinase_dom"/>
</dbReference>
<evidence type="ECO:0000256" key="1">
    <source>
        <dbReference type="ARBA" id="ARBA00022527"/>
    </source>
</evidence>
<evidence type="ECO:0000313" key="11">
    <source>
        <dbReference type="EMBL" id="KNC54490.1"/>
    </source>
</evidence>
<keyword evidence="2" id="KW-0808">Transferase</keyword>
<dbReference type="Pfam" id="PF00069">
    <property type="entry name" value="Pkinase"/>
    <property type="match status" value="1"/>
</dbReference>
<keyword evidence="5 7" id="KW-0067">ATP-binding</keyword>
<feature type="compositionally biased region" description="Low complexity" evidence="9">
    <location>
        <begin position="482"/>
        <end position="502"/>
    </location>
</feature>
<dbReference type="PROSITE" id="PS50011">
    <property type="entry name" value="PROTEIN_KINASE_DOM"/>
    <property type="match status" value="1"/>
</dbReference>
<evidence type="ECO:0000256" key="4">
    <source>
        <dbReference type="ARBA" id="ARBA00022777"/>
    </source>
</evidence>
<dbReference type="Proteomes" id="UP000054408">
    <property type="component" value="Unassembled WGS sequence"/>
</dbReference>
<dbReference type="AlphaFoldDB" id="A0A0L0DQE2"/>
<dbReference type="SMART" id="SM00220">
    <property type="entry name" value="S_TKc"/>
    <property type="match status" value="1"/>
</dbReference>
<evidence type="ECO:0000256" key="3">
    <source>
        <dbReference type="ARBA" id="ARBA00022741"/>
    </source>
</evidence>
<feature type="active site" description="Proton acceptor" evidence="6">
    <location>
        <position position="83"/>
    </location>
</feature>
<keyword evidence="4 11" id="KW-0418">Kinase</keyword>
<dbReference type="OrthoDB" id="377346at2759"/>
<dbReference type="PROSITE" id="PS00108">
    <property type="entry name" value="PROTEIN_KINASE_ST"/>
    <property type="match status" value="1"/>
</dbReference>
<name>A0A0L0DQE2_THETB</name>
<protein>
    <submittedName>
        <fullName evidence="11">PLK/SAK protein kinase</fullName>
    </submittedName>
</protein>
<dbReference type="Gene3D" id="2.40.50.930">
    <property type="match status" value="1"/>
</dbReference>
<reference evidence="11 12" key="1">
    <citation type="submission" date="2010-05" db="EMBL/GenBank/DDBJ databases">
        <title>The Genome Sequence of Thecamonas trahens ATCC 50062.</title>
        <authorList>
            <consortium name="The Broad Institute Genome Sequencing Platform"/>
            <person name="Russ C."/>
            <person name="Cuomo C."/>
            <person name="Shea T."/>
            <person name="Young S.K."/>
            <person name="Zeng Q."/>
            <person name="Koehrsen M."/>
            <person name="Haas B."/>
            <person name="Borodovsky M."/>
            <person name="Guigo R."/>
            <person name="Alvarado L."/>
            <person name="Berlin A."/>
            <person name="Bochicchio J."/>
            <person name="Borenstein D."/>
            <person name="Chapman S."/>
            <person name="Chen Z."/>
            <person name="Freedman E."/>
            <person name="Gellesch M."/>
            <person name="Goldberg J."/>
            <person name="Griggs A."/>
            <person name="Gujja S."/>
            <person name="Heilman E."/>
            <person name="Heiman D."/>
            <person name="Hepburn T."/>
            <person name="Howarth C."/>
            <person name="Jen D."/>
            <person name="Larson L."/>
            <person name="Mehta T."/>
            <person name="Park D."/>
            <person name="Pearson M."/>
            <person name="Roberts A."/>
            <person name="Saif S."/>
            <person name="Shenoy N."/>
            <person name="Sisk P."/>
            <person name="Stolte C."/>
            <person name="Sykes S."/>
            <person name="Thomson T."/>
            <person name="Walk T."/>
            <person name="White J."/>
            <person name="Yandava C."/>
            <person name="Burger G."/>
            <person name="Gray M.W."/>
            <person name="Holland P.W.H."/>
            <person name="King N."/>
            <person name="Lang F.B.F."/>
            <person name="Roger A.J."/>
            <person name="Ruiz-Trillo I."/>
            <person name="Lander E."/>
            <person name="Nusbaum C."/>
        </authorList>
    </citation>
    <scope>NUCLEOTIDE SEQUENCE [LARGE SCALE GENOMIC DNA]</scope>
    <source>
        <strain evidence="11 12">ATCC 50062</strain>
    </source>
</reference>
<organism evidence="11 12">
    <name type="scientific">Thecamonas trahens ATCC 50062</name>
    <dbReference type="NCBI Taxonomy" id="461836"/>
    <lineage>
        <taxon>Eukaryota</taxon>
        <taxon>Apusozoa</taxon>
        <taxon>Apusomonadida</taxon>
        <taxon>Apusomonadidae</taxon>
        <taxon>Thecamonas</taxon>
    </lineage>
</organism>
<accession>A0A0L0DQE2</accession>
<dbReference type="STRING" id="461836.A0A0L0DQE2"/>
<evidence type="ECO:0000256" key="6">
    <source>
        <dbReference type="PIRSR" id="PIRSR630616-1"/>
    </source>
</evidence>
<gene>
    <name evidence="11" type="ORF">AMSG_10488</name>
</gene>
<feature type="region of interest" description="Disordered" evidence="9">
    <location>
        <begin position="482"/>
        <end position="508"/>
    </location>
</feature>
<evidence type="ECO:0000259" key="10">
    <source>
        <dbReference type="PROSITE" id="PS50011"/>
    </source>
</evidence>
<evidence type="ECO:0000256" key="7">
    <source>
        <dbReference type="PIRSR" id="PIRSR630616-2"/>
    </source>
</evidence>
<dbReference type="SUPFAM" id="SSF56112">
    <property type="entry name" value="Protein kinase-like (PK-like)"/>
    <property type="match status" value="1"/>
</dbReference>
<keyword evidence="12" id="KW-1185">Reference proteome</keyword>
<sequence length="593" mass="61580">MTGRIVSEVSIHAQIEHPGVVPLLAFEEDDRFVYLVLPLAEGTLAEAVADLGGLMDEQTAGACLAQITDAVAYLHAHGVLHRDLKLTNILVMPQHASKAKEKRTGWKLMVADFGLAAKVDSPHDARATRCGTPNYMAPEVACALPHSSAADVWALGVLAYTLLVGRPPFSPSDAAEARLPGVRGARATLAKVKRGKYVLPDTVSPLAADFISACLRHRPEDRPTAAQLVAHPFLAGPVTVSPGAEWDALVYGSPSKVPGLYASITITVAVAATVATPPVAPLVPLDARGVTCVRVERTAFGSVSVLPNSEVGVEVVPLNAILLVACDGTAVRVGQLDKAAELGGGLERTTYGLEHLPVAAHPYYDAAREYVARVRAATPKVTLHTPLGVFSLSAAGAYGARFGDGFEMSFKPGHNSYELADGTSVSAHLRSAVAPPLAARLEAFDAARAALDRLEAEECAVFPLVAVDPLLGALGGDASAGNWTASSSASTTSASSSSASSSGRAGLSPPVHVPGTGWAFRDGGANMHLLFDDGVHVEIPASATTVRMTSVDGGALVFSLDAVVPPEVRARLAHVPAFANALRSQRQPPASDR</sequence>
<feature type="domain" description="Protein kinase" evidence="10">
    <location>
        <begin position="1"/>
        <end position="234"/>
    </location>
</feature>
<dbReference type="GeneID" id="25568701"/>
<evidence type="ECO:0000256" key="5">
    <source>
        <dbReference type="ARBA" id="ARBA00022840"/>
    </source>
</evidence>
<dbReference type="RefSeq" id="XP_013753643.1">
    <property type="nucleotide sequence ID" value="XM_013898189.1"/>
</dbReference>
<dbReference type="GO" id="GO:0004674">
    <property type="term" value="F:protein serine/threonine kinase activity"/>
    <property type="evidence" value="ECO:0007669"/>
    <property type="project" value="UniProtKB-KW"/>
</dbReference>
<keyword evidence="1" id="KW-0723">Serine/threonine-protein kinase</keyword>
<evidence type="ECO:0000256" key="2">
    <source>
        <dbReference type="ARBA" id="ARBA00022679"/>
    </source>
</evidence>